<evidence type="ECO:0000313" key="1">
    <source>
        <dbReference type="EMBL" id="BAY72452.1"/>
    </source>
</evidence>
<gene>
    <name evidence="1" type="ORF">NIES23_52770</name>
</gene>
<dbReference type="EMBL" id="AP018216">
    <property type="protein sequence ID" value="BAY72452.1"/>
    <property type="molecule type" value="Genomic_DNA"/>
</dbReference>
<protein>
    <submittedName>
        <fullName evidence="1">Uncharacterized protein</fullName>
    </submittedName>
</protein>
<proteinExistence type="predicted"/>
<evidence type="ECO:0000313" key="2">
    <source>
        <dbReference type="Proteomes" id="UP000217507"/>
    </source>
</evidence>
<name>A0A1Z4KUG6_ANAVA</name>
<dbReference type="AlphaFoldDB" id="A0A1Z4KUG6"/>
<dbReference type="Proteomes" id="UP000217507">
    <property type="component" value="Chromosome"/>
</dbReference>
<accession>A0A1Z4KUG6</accession>
<reference evidence="1 2" key="1">
    <citation type="submission" date="2017-06" db="EMBL/GenBank/DDBJ databases">
        <title>Genome sequencing of cyanobaciteial culture collection at National Institute for Environmental Studies (NIES).</title>
        <authorList>
            <person name="Hirose Y."/>
            <person name="Shimura Y."/>
            <person name="Fujisawa T."/>
            <person name="Nakamura Y."/>
            <person name="Kawachi M."/>
        </authorList>
    </citation>
    <scope>NUCLEOTIDE SEQUENCE [LARGE SCALE GENOMIC DNA]</scope>
    <source>
        <strain evidence="1 2">NIES-23</strain>
    </source>
</reference>
<sequence>MTDLTEQQQQREIQQKELKIQKEIRQIEDDLVIAIETILKDKDSCKNLEESQYRNLMHVADTTESIAVIKNFLRYQLGRDKKWGVGENSIAQRIINDIDTLLQEKAKTIVEEVKYMEKFKPVWLELTRRYLGYGSRRLKYINANKDNKYES</sequence>
<organism evidence="1 2">
    <name type="scientific">Trichormus variabilis NIES-23</name>
    <dbReference type="NCBI Taxonomy" id="1973479"/>
    <lineage>
        <taxon>Bacteria</taxon>
        <taxon>Bacillati</taxon>
        <taxon>Cyanobacteriota</taxon>
        <taxon>Cyanophyceae</taxon>
        <taxon>Nostocales</taxon>
        <taxon>Nostocaceae</taxon>
        <taxon>Trichormus</taxon>
    </lineage>
</organism>